<dbReference type="InterPro" id="IPR041677">
    <property type="entry name" value="DNA2/NAM7_AAA_11"/>
</dbReference>
<dbReference type="GO" id="GO:0016787">
    <property type="term" value="F:hydrolase activity"/>
    <property type="evidence" value="ECO:0007669"/>
    <property type="project" value="UniProtKB-KW"/>
</dbReference>
<dbReference type="PANTHER" id="PTHR43788:SF8">
    <property type="entry name" value="DNA-BINDING PROTEIN SMUBP-2"/>
    <property type="match status" value="1"/>
</dbReference>
<dbReference type="InterPro" id="IPR041679">
    <property type="entry name" value="DNA2/NAM7-like_C"/>
</dbReference>
<evidence type="ECO:0000256" key="1">
    <source>
        <dbReference type="ARBA" id="ARBA00007913"/>
    </source>
</evidence>
<protein>
    <submittedName>
        <fullName evidence="7">AAA family ATPase</fullName>
    </submittedName>
</protein>
<keyword evidence="2" id="KW-0547">Nucleotide-binding</keyword>
<dbReference type="Proteomes" id="UP000542695">
    <property type="component" value="Unassembled WGS sequence"/>
</dbReference>
<organism evidence="7 8">
    <name type="scientific">Pseudomonas putida</name>
    <name type="common">Arthrobacter siderocapsulatus</name>
    <dbReference type="NCBI Taxonomy" id="303"/>
    <lineage>
        <taxon>Bacteria</taxon>
        <taxon>Pseudomonadati</taxon>
        <taxon>Pseudomonadota</taxon>
        <taxon>Gammaproteobacteria</taxon>
        <taxon>Pseudomonadales</taxon>
        <taxon>Pseudomonadaceae</taxon>
        <taxon>Pseudomonas</taxon>
    </lineage>
</organism>
<dbReference type="Pfam" id="PF13086">
    <property type="entry name" value="AAA_11"/>
    <property type="match status" value="2"/>
</dbReference>
<dbReference type="Gene3D" id="3.40.50.300">
    <property type="entry name" value="P-loop containing nucleotide triphosphate hydrolases"/>
    <property type="match status" value="2"/>
</dbReference>
<evidence type="ECO:0000259" key="6">
    <source>
        <dbReference type="SMART" id="SM00382"/>
    </source>
</evidence>
<dbReference type="EMBL" id="JACARV010000104">
    <property type="protein sequence ID" value="NWC83778.1"/>
    <property type="molecule type" value="Genomic_DNA"/>
</dbReference>
<dbReference type="SMART" id="SM00382">
    <property type="entry name" value="AAA"/>
    <property type="match status" value="1"/>
</dbReference>
<gene>
    <name evidence="7" type="ORF">HX798_26355</name>
</gene>
<dbReference type="SUPFAM" id="SSF52540">
    <property type="entry name" value="P-loop containing nucleoside triphosphate hydrolases"/>
    <property type="match status" value="1"/>
</dbReference>
<sequence length="1037" mass="115433">MFMLLLAGITLTSTAISWWNGKRLDDVNTEIEALEAELAAIHGAHERKTAALIRPYLVQLVKMFERELAMRSEIASELERAHARARQILKARFGARESASFRQMMLEIELARGRVTAERAYLQTTAQYIRTLFGEVPAQLPTVAWLEMPADYPCEGAVISLPHGLRGRLQNYTVEAEAFDGRGVFYAVDHEARFARIGSAKVKLLDAARGSSGEPLTATVVRLDNNEAQLQMQDATLRLPLGRQEGQWIKPGAELEVFADGWTLTDVLGDSRSHSLPVRLHPRISGLEEYWWPVALGICDEHIPLIHQMWDYFQTPAIQDRPWHIYENDDGRLVFQLGRYALVTEADAEQRCFRLLDALEARESPEDVLRCYVALTPVLIGSTDEELANRNRFQSFVCALNEERLGQREAARQRQVALHLRKLSLVYREQQLYLEQSASCGFLPGQVEENGRKVTGLLGSQGVPGWLKDALGEQGSPRLRAVGRDRVWPLQSFKLLDAQLGICEFILDTHKRMSEAEINPFDLFRLELVREGNQKETLSKALEKAITGDFVAPSVHNAIFTLSPEPGETLNLGQDAVLQVLASREPVVAVWGPPGAGKTTTLVQWLKTLFPEQAPHLWPRILITGPTHVAVTKLIEDLLEAAEYLRPVTVRYGKQDKISEALEPNWHQIKVDALSAGDAEISPQLHEAWLSLLKSRKGREAASRWTFRDKLIHGATCTGMARTDFALLKEPFDCVIVDEAGKAFAAELMIPAAIARRVVLVGDHNQLPPTVTTDVLDERIGYTLPLAEVETLLRKNFFQELYEGLGPQAKGMLTVQYRMHENIGDLVSTLFYQKQLTSHRKAGNWSLTDARALFVDFSKMQNYRHRKAGTGDTPNSLVNSTERAALYQLLNALHKRVSAARVSLKLLVICPYKGQLEIVTRDTADKHYAFQLSVATVDAVQGGEADMVILLMTRASGDTQFLLDRHRLNVALSRARDSVIILGHLDCLAAGGAGPMAELIAAGRAKNSLKVISLPDGAKFSKDLVPAVFPVSTASAI</sequence>
<comment type="caution">
    <text evidence="7">The sequence shown here is derived from an EMBL/GenBank/DDBJ whole genome shotgun (WGS) entry which is preliminary data.</text>
</comment>
<dbReference type="InterPro" id="IPR050534">
    <property type="entry name" value="Coronavir_polyprotein_1ab"/>
</dbReference>
<dbReference type="AlphaFoldDB" id="A0A7Y8D5Q9"/>
<dbReference type="GO" id="GO:0005524">
    <property type="term" value="F:ATP binding"/>
    <property type="evidence" value="ECO:0007669"/>
    <property type="project" value="UniProtKB-KW"/>
</dbReference>
<dbReference type="InterPro" id="IPR027417">
    <property type="entry name" value="P-loop_NTPase"/>
</dbReference>
<dbReference type="GO" id="GO:0043139">
    <property type="term" value="F:5'-3' DNA helicase activity"/>
    <property type="evidence" value="ECO:0007669"/>
    <property type="project" value="TreeGrafter"/>
</dbReference>
<keyword evidence="5" id="KW-0067">ATP-binding</keyword>
<evidence type="ECO:0000256" key="4">
    <source>
        <dbReference type="ARBA" id="ARBA00022806"/>
    </source>
</evidence>
<comment type="similarity">
    <text evidence="1">Belongs to the DNA2/NAM7 helicase family.</text>
</comment>
<feature type="domain" description="AAA+ ATPase" evidence="6">
    <location>
        <begin position="584"/>
        <end position="786"/>
    </location>
</feature>
<evidence type="ECO:0000256" key="2">
    <source>
        <dbReference type="ARBA" id="ARBA00022741"/>
    </source>
</evidence>
<evidence type="ECO:0000256" key="3">
    <source>
        <dbReference type="ARBA" id="ARBA00022801"/>
    </source>
</evidence>
<evidence type="ECO:0000313" key="8">
    <source>
        <dbReference type="Proteomes" id="UP000542695"/>
    </source>
</evidence>
<evidence type="ECO:0000313" key="7">
    <source>
        <dbReference type="EMBL" id="NWC83778.1"/>
    </source>
</evidence>
<dbReference type="CDD" id="cd18808">
    <property type="entry name" value="SF1_C_Upf1"/>
    <property type="match status" value="1"/>
</dbReference>
<dbReference type="PANTHER" id="PTHR43788">
    <property type="entry name" value="DNA2/NAM7 HELICASE FAMILY MEMBER"/>
    <property type="match status" value="1"/>
</dbReference>
<dbReference type="InterPro" id="IPR003593">
    <property type="entry name" value="AAA+_ATPase"/>
</dbReference>
<name>A0A7Y8D5Q9_PSEPU</name>
<keyword evidence="3" id="KW-0378">Hydrolase</keyword>
<reference evidence="7 8" key="1">
    <citation type="submission" date="2020-04" db="EMBL/GenBank/DDBJ databases">
        <title>Molecular characterization of pseudomonads from Agaricus bisporus reveal novel blotch 2 pathogens in Western Europe.</title>
        <authorList>
            <person name="Taparia T."/>
            <person name="Krijger M."/>
            <person name="Haynes E."/>
            <person name="Elpinstone J.G."/>
            <person name="Noble R."/>
            <person name="Van Der Wolf J."/>
        </authorList>
    </citation>
    <scope>NUCLEOTIDE SEQUENCE [LARGE SCALE GENOMIC DNA]</scope>
    <source>
        <strain evidence="7 8">P7765</strain>
    </source>
</reference>
<keyword evidence="4" id="KW-0347">Helicase</keyword>
<accession>A0A7Y8D5Q9</accession>
<dbReference type="InterPro" id="IPR047187">
    <property type="entry name" value="SF1_C_Upf1"/>
</dbReference>
<proteinExistence type="inferred from homology"/>
<evidence type="ECO:0000256" key="5">
    <source>
        <dbReference type="ARBA" id="ARBA00022840"/>
    </source>
</evidence>
<dbReference type="Pfam" id="PF13087">
    <property type="entry name" value="AAA_12"/>
    <property type="match status" value="1"/>
</dbReference>
<dbReference type="RefSeq" id="WP_004577314.1">
    <property type="nucleotide sequence ID" value="NZ_CAKNBT010000026.1"/>
</dbReference>